<organism evidence="1 2">
    <name type="scientific">Emiliania huxleyi (strain CCMP1516)</name>
    <dbReference type="NCBI Taxonomy" id="280463"/>
    <lineage>
        <taxon>Eukaryota</taxon>
        <taxon>Haptista</taxon>
        <taxon>Haptophyta</taxon>
        <taxon>Prymnesiophyceae</taxon>
        <taxon>Isochrysidales</taxon>
        <taxon>Noelaerhabdaceae</taxon>
        <taxon>Emiliania</taxon>
    </lineage>
</organism>
<sequence length="141" mass="14909">MGAAPAMRRNAPPPEEEAMVFEMSHEHCGYDCETSPPSAAAARHEVGRGGFSLHAVEPSPVEWWAALVESAKPQETVQSARSLALSGGGARLPGWCIPRLCCEQGISPAALHAAFYLHQGNPVVRAAAQALRALVFLPKAS</sequence>
<evidence type="ECO:0000313" key="2">
    <source>
        <dbReference type="Proteomes" id="UP000013827"/>
    </source>
</evidence>
<accession>A0A0D3IAU6</accession>
<dbReference type="PaxDb" id="2903-EOD08381"/>
<protein>
    <submittedName>
        <fullName evidence="1">Uncharacterized protein</fullName>
    </submittedName>
</protein>
<dbReference type="GeneID" id="17254574"/>
<name>A0A0D3IAU6_EMIH1</name>
<dbReference type="AlphaFoldDB" id="A0A0D3IAU6"/>
<dbReference type="HOGENOM" id="CLU_1828970_0_0_1"/>
<dbReference type="EnsemblProtists" id="EOD08381">
    <property type="protein sequence ID" value="EOD08381"/>
    <property type="gene ID" value="EMIHUDRAFT_217526"/>
</dbReference>
<reference evidence="1" key="2">
    <citation type="submission" date="2024-10" db="UniProtKB">
        <authorList>
            <consortium name="EnsemblProtists"/>
        </authorList>
    </citation>
    <scope>IDENTIFICATION</scope>
</reference>
<keyword evidence="2" id="KW-1185">Reference proteome</keyword>
<proteinExistence type="predicted"/>
<dbReference type="RefSeq" id="XP_005760810.1">
    <property type="nucleotide sequence ID" value="XM_005760753.1"/>
</dbReference>
<reference evidence="2" key="1">
    <citation type="journal article" date="2013" name="Nature">
        <title>Pan genome of the phytoplankton Emiliania underpins its global distribution.</title>
        <authorList>
            <person name="Read B.A."/>
            <person name="Kegel J."/>
            <person name="Klute M.J."/>
            <person name="Kuo A."/>
            <person name="Lefebvre S.C."/>
            <person name="Maumus F."/>
            <person name="Mayer C."/>
            <person name="Miller J."/>
            <person name="Monier A."/>
            <person name="Salamov A."/>
            <person name="Young J."/>
            <person name="Aguilar M."/>
            <person name="Claverie J.M."/>
            <person name="Frickenhaus S."/>
            <person name="Gonzalez K."/>
            <person name="Herman E.K."/>
            <person name="Lin Y.C."/>
            <person name="Napier J."/>
            <person name="Ogata H."/>
            <person name="Sarno A.F."/>
            <person name="Shmutz J."/>
            <person name="Schroeder D."/>
            <person name="de Vargas C."/>
            <person name="Verret F."/>
            <person name="von Dassow P."/>
            <person name="Valentin K."/>
            <person name="Van de Peer Y."/>
            <person name="Wheeler G."/>
            <person name="Dacks J.B."/>
            <person name="Delwiche C.F."/>
            <person name="Dyhrman S.T."/>
            <person name="Glockner G."/>
            <person name="John U."/>
            <person name="Richards T."/>
            <person name="Worden A.Z."/>
            <person name="Zhang X."/>
            <person name="Grigoriev I.V."/>
            <person name="Allen A.E."/>
            <person name="Bidle K."/>
            <person name="Borodovsky M."/>
            <person name="Bowler C."/>
            <person name="Brownlee C."/>
            <person name="Cock J.M."/>
            <person name="Elias M."/>
            <person name="Gladyshev V.N."/>
            <person name="Groth M."/>
            <person name="Guda C."/>
            <person name="Hadaegh A."/>
            <person name="Iglesias-Rodriguez M.D."/>
            <person name="Jenkins J."/>
            <person name="Jones B.M."/>
            <person name="Lawson T."/>
            <person name="Leese F."/>
            <person name="Lindquist E."/>
            <person name="Lobanov A."/>
            <person name="Lomsadze A."/>
            <person name="Malik S.B."/>
            <person name="Marsh M.E."/>
            <person name="Mackinder L."/>
            <person name="Mock T."/>
            <person name="Mueller-Roeber B."/>
            <person name="Pagarete A."/>
            <person name="Parker M."/>
            <person name="Probert I."/>
            <person name="Quesneville H."/>
            <person name="Raines C."/>
            <person name="Rensing S.A."/>
            <person name="Riano-Pachon D.M."/>
            <person name="Richier S."/>
            <person name="Rokitta S."/>
            <person name="Shiraiwa Y."/>
            <person name="Soanes D.M."/>
            <person name="van der Giezen M."/>
            <person name="Wahlund T.M."/>
            <person name="Williams B."/>
            <person name="Wilson W."/>
            <person name="Wolfe G."/>
            <person name="Wurch L.L."/>
        </authorList>
    </citation>
    <scope>NUCLEOTIDE SEQUENCE</scope>
</reference>
<dbReference type="Proteomes" id="UP000013827">
    <property type="component" value="Unassembled WGS sequence"/>
</dbReference>
<dbReference type="KEGG" id="ehx:EMIHUDRAFT_217526"/>
<evidence type="ECO:0000313" key="1">
    <source>
        <dbReference type="EnsemblProtists" id="EOD08381"/>
    </source>
</evidence>